<reference evidence="1" key="1">
    <citation type="journal article" date="2015" name="Nature">
        <title>Complex archaea that bridge the gap between prokaryotes and eukaryotes.</title>
        <authorList>
            <person name="Spang A."/>
            <person name="Saw J.H."/>
            <person name="Jorgensen S.L."/>
            <person name="Zaremba-Niedzwiedzka K."/>
            <person name="Martijn J."/>
            <person name="Lind A.E."/>
            <person name="van Eijk R."/>
            <person name="Schleper C."/>
            <person name="Guy L."/>
            <person name="Ettema T.J."/>
        </authorList>
    </citation>
    <scope>NUCLEOTIDE SEQUENCE</scope>
</reference>
<organism evidence="1">
    <name type="scientific">marine sediment metagenome</name>
    <dbReference type="NCBI Taxonomy" id="412755"/>
    <lineage>
        <taxon>unclassified sequences</taxon>
        <taxon>metagenomes</taxon>
        <taxon>ecological metagenomes</taxon>
    </lineage>
</organism>
<evidence type="ECO:0000313" key="1">
    <source>
        <dbReference type="EMBL" id="KKM21267.1"/>
    </source>
</evidence>
<dbReference type="EMBL" id="LAZR01013586">
    <property type="protein sequence ID" value="KKM21267.1"/>
    <property type="molecule type" value="Genomic_DNA"/>
</dbReference>
<gene>
    <name evidence="1" type="ORF">LCGC14_1637110</name>
</gene>
<sequence length="78" mass="8963">MIDDLKTARRLIHEAINDLENASRTETVSELLDACERIDEHYKECCEEIDIGLREKREPLIEMDGTWSIILKVACGTT</sequence>
<evidence type="ECO:0008006" key="2">
    <source>
        <dbReference type="Google" id="ProtNLM"/>
    </source>
</evidence>
<accession>A0A0F9I176</accession>
<dbReference type="AlphaFoldDB" id="A0A0F9I176"/>
<name>A0A0F9I176_9ZZZZ</name>
<proteinExistence type="predicted"/>
<protein>
    <recommendedName>
        <fullName evidence="2">PhoU domain-containing protein</fullName>
    </recommendedName>
</protein>
<comment type="caution">
    <text evidence="1">The sequence shown here is derived from an EMBL/GenBank/DDBJ whole genome shotgun (WGS) entry which is preliminary data.</text>
</comment>